<dbReference type="Proteomes" id="UP000193560">
    <property type="component" value="Unassembled WGS sequence"/>
</dbReference>
<comment type="caution">
    <text evidence="1">The sequence shown here is derived from an EMBL/GenBank/DDBJ whole genome shotgun (WGS) entry which is preliminary data.</text>
</comment>
<dbReference type="AlphaFoldDB" id="A0A1X2IXU2"/>
<proteinExistence type="predicted"/>
<sequence length="57" mass="6844">MDWRTCCWETTIRGETMMVLEWAACFLLGDILYTYTSNHLLAWLNMDYMASHRYVCL</sequence>
<organism evidence="1 2">
    <name type="scientific">Absidia repens</name>
    <dbReference type="NCBI Taxonomy" id="90262"/>
    <lineage>
        <taxon>Eukaryota</taxon>
        <taxon>Fungi</taxon>
        <taxon>Fungi incertae sedis</taxon>
        <taxon>Mucoromycota</taxon>
        <taxon>Mucoromycotina</taxon>
        <taxon>Mucoromycetes</taxon>
        <taxon>Mucorales</taxon>
        <taxon>Cunninghamellaceae</taxon>
        <taxon>Absidia</taxon>
    </lineage>
</organism>
<evidence type="ECO:0000313" key="1">
    <source>
        <dbReference type="EMBL" id="ORZ24093.1"/>
    </source>
</evidence>
<dbReference type="EMBL" id="MCGE01000002">
    <property type="protein sequence ID" value="ORZ24093.1"/>
    <property type="molecule type" value="Genomic_DNA"/>
</dbReference>
<reference evidence="1 2" key="1">
    <citation type="submission" date="2016-07" db="EMBL/GenBank/DDBJ databases">
        <title>Pervasive Adenine N6-methylation of Active Genes in Fungi.</title>
        <authorList>
            <consortium name="DOE Joint Genome Institute"/>
            <person name="Mondo S.J."/>
            <person name="Dannebaum R.O."/>
            <person name="Kuo R.C."/>
            <person name="Labutti K."/>
            <person name="Haridas S."/>
            <person name="Kuo A."/>
            <person name="Salamov A."/>
            <person name="Ahrendt S.R."/>
            <person name="Lipzen A."/>
            <person name="Sullivan W."/>
            <person name="Andreopoulos W.B."/>
            <person name="Clum A."/>
            <person name="Lindquist E."/>
            <person name="Daum C."/>
            <person name="Ramamoorthy G.K."/>
            <person name="Gryganskyi A."/>
            <person name="Culley D."/>
            <person name="Magnuson J.K."/>
            <person name="James T.Y."/>
            <person name="O'Malley M.A."/>
            <person name="Stajich J.E."/>
            <person name="Spatafora J.W."/>
            <person name="Visel A."/>
            <person name="Grigoriev I.V."/>
        </authorList>
    </citation>
    <scope>NUCLEOTIDE SEQUENCE [LARGE SCALE GENOMIC DNA]</scope>
    <source>
        <strain evidence="1 2">NRRL 1336</strain>
    </source>
</reference>
<keyword evidence="2" id="KW-1185">Reference proteome</keyword>
<name>A0A1X2IXU2_9FUNG</name>
<accession>A0A1X2IXU2</accession>
<evidence type="ECO:0000313" key="2">
    <source>
        <dbReference type="Proteomes" id="UP000193560"/>
    </source>
</evidence>
<protein>
    <submittedName>
        <fullName evidence="1">Uncharacterized protein</fullName>
    </submittedName>
</protein>
<gene>
    <name evidence="1" type="ORF">BCR42DRAFT_402229</name>
</gene>